<dbReference type="RefSeq" id="WP_091980203.1">
    <property type="nucleotide sequence ID" value="NZ_FOLO01000004.1"/>
</dbReference>
<evidence type="ECO:0000256" key="3">
    <source>
        <dbReference type="ARBA" id="ARBA00022692"/>
    </source>
</evidence>
<feature type="transmembrane region" description="Helical" evidence="6">
    <location>
        <begin position="443"/>
        <end position="463"/>
    </location>
</feature>
<keyword evidence="9" id="KW-1185">Reference proteome</keyword>
<feature type="transmembrane region" description="Helical" evidence="6">
    <location>
        <begin position="313"/>
        <end position="335"/>
    </location>
</feature>
<gene>
    <name evidence="8" type="ORF">SAMN02745724_00806</name>
</gene>
<dbReference type="OrthoDB" id="9759187at2"/>
<sequence>MFFNLASMYKRIILSKPKRVCLVVLLITVFFAMQIKHFRLDASGDTLVLENDNALNFYRQIKKQYGSDDFLIMTYTPNKDLFDNSTLDDLVKMSDELAQIPQLDSIISILTVPLINSPPVTLKSLQNHIPTLLDPKTNINMAKKELLISPLFKNLLISSNSKTTAFLLYIKPDADYQILQTKRAQLQQQIQEDPLKKKYQKQFKIINSLYSNHLKVMQKKQATLIEDVRTVMQKHSPVAQLHLGGVPMITSDSIAFIRHDLINFGFIVVLFIIVTLAIAFARVRWVVLPLLCCIVSGINMVGFLGFVNWPVTVVSSNFISLMLILTLSLTIHLIVRYQELHWKYPKAPQITLVSKAMQKKFIPCLFTTATTIVAFGSLIVSDIRPVIDFGWMMTIGVLIAFIMAFTLFPASLMLLKPGKAVNQKNFTEQLTLSVAHKLVKSQVPVLTSYVIIISFSILGFKYLSVENRFIDYFKESTEIHQGMSLIDKELGGTTPLDVVINAPKDIPVEVIKNETDDDFFDELGFEEDDLTELEHDKPTGITASYWFNPTMLEEISRYHSFLESLPQTGKILSLASGMTLINDIEPETKTDNFKLSLIYSKLPDSVKSVLFDPYLSEDGNQIRFSIRVFESDKNLKRDELLKDIKQGLMEEFSLKDEQIQFTGMLVLYNNMLKSLFSSQILTLGMVFFSILIMFILLYKNLTLSLITLIPNLVAAGMVLSIMGWFNIPLDMMTITIASICVGIAVDNSIHYVHRFKQEFKLYGDYQQAMIKSHSSIGRAMYYTSITITLGFSILILSNFMPSIYFGVLTGFSMLVALIANLTLLPLLLIKFEPLGQANSNNLLSSKQELLNE</sequence>
<evidence type="ECO:0000256" key="4">
    <source>
        <dbReference type="ARBA" id="ARBA00022989"/>
    </source>
</evidence>
<evidence type="ECO:0000256" key="5">
    <source>
        <dbReference type="ARBA" id="ARBA00023136"/>
    </source>
</evidence>
<feature type="transmembrane region" description="Helical" evidence="6">
    <location>
        <begin position="705"/>
        <end position="725"/>
    </location>
</feature>
<feature type="transmembrane region" description="Helical" evidence="6">
    <location>
        <begin position="803"/>
        <end position="829"/>
    </location>
</feature>
<keyword evidence="3 6" id="KW-0812">Transmembrane</keyword>
<organism evidence="8 9">
    <name type="scientific">Pseudoalteromonas denitrificans DSM 6059</name>
    <dbReference type="NCBI Taxonomy" id="1123010"/>
    <lineage>
        <taxon>Bacteria</taxon>
        <taxon>Pseudomonadati</taxon>
        <taxon>Pseudomonadota</taxon>
        <taxon>Gammaproteobacteria</taxon>
        <taxon>Alteromonadales</taxon>
        <taxon>Pseudoalteromonadaceae</taxon>
        <taxon>Pseudoalteromonas</taxon>
    </lineage>
</organism>
<evidence type="ECO:0000256" key="2">
    <source>
        <dbReference type="ARBA" id="ARBA00022475"/>
    </source>
</evidence>
<dbReference type="EMBL" id="FOLO01000004">
    <property type="protein sequence ID" value="SFC06315.1"/>
    <property type="molecule type" value="Genomic_DNA"/>
</dbReference>
<dbReference type="InterPro" id="IPR004869">
    <property type="entry name" value="MMPL_dom"/>
</dbReference>
<keyword evidence="5 6" id="KW-0472">Membrane</keyword>
<dbReference type="PANTHER" id="PTHR33406:SF12">
    <property type="entry name" value="BLR2997 PROTEIN"/>
    <property type="match status" value="1"/>
</dbReference>
<evidence type="ECO:0000313" key="8">
    <source>
        <dbReference type="EMBL" id="SFC06315.1"/>
    </source>
</evidence>
<reference evidence="8 9" key="1">
    <citation type="submission" date="2016-10" db="EMBL/GenBank/DDBJ databases">
        <authorList>
            <person name="de Groot N.N."/>
        </authorList>
    </citation>
    <scope>NUCLEOTIDE SEQUENCE [LARGE SCALE GENOMIC DNA]</scope>
    <source>
        <strain evidence="8 9">DSM 6059</strain>
    </source>
</reference>
<proteinExistence type="predicted"/>
<dbReference type="PRINTS" id="PR00702">
    <property type="entry name" value="ACRIFLAVINRP"/>
</dbReference>
<name>A0A1I1G451_9GAMM</name>
<accession>A0A1I1G451</accession>
<comment type="subcellular location">
    <subcellularLocation>
        <location evidence="1">Cell membrane</location>
        <topology evidence="1">Multi-pass membrane protein</topology>
    </subcellularLocation>
</comment>
<dbReference type="Gene3D" id="1.20.1640.10">
    <property type="entry name" value="Multidrug efflux transporter AcrB transmembrane domain"/>
    <property type="match status" value="2"/>
</dbReference>
<evidence type="ECO:0000256" key="6">
    <source>
        <dbReference type="SAM" id="Phobius"/>
    </source>
</evidence>
<feature type="transmembrane region" description="Helical" evidence="6">
    <location>
        <begin position="287"/>
        <end position="307"/>
    </location>
</feature>
<protein>
    <recommendedName>
        <fullName evidence="7">SSD domain-containing protein</fullName>
    </recommendedName>
</protein>
<dbReference type="Proteomes" id="UP000198862">
    <property type="component" value="Unassembled WGS sequence"/>
</dbReference>
<dbReference type="Pfam" id="PF03176">
    <property type="entry name" value="MMPL"/>
    <property type="match status" value="2"/>
</dbReference>
<feature type="domain" description="SSD" evidence="7">
    <location>
        <begin position="704"/>
        <end position="830"/>
    </location>
</feature>
<feature type="transmembrane region" description="Helical" evidence="6">
    <location>
        <begin position="261"/>
        <end position="280"/>
    </location>
</feature>
<keyword evidence="2" id="KW-1003">Cell membrane</keyword>
<evidence type="ECO:0000313" key="9">
    <source>
        <dbReference type="Proteomes" id="UP000198862"/>
    </source>
</evidence>
<dbReference type="AlphaFoldDB" id="A0A1I1G451"/>
<feature type="transmembrane region" description="Helical" evidence="6">
    <location>
        <begin position="779"/>
        <end position="797"/>
    </location>
</feature>
<keyword evidence="4 6" id="KW-1133">Transmembrane helix</keyword>
<feature type="transmembrane region" description="Helical" evidence="6">
    <location>
        <begin position="361"/>
        <end position="379"/>
    </location>
</feature>
<dbReference type="InterPro" id="IPR050545">
    <property type="entry name" value="Mycobact_MmpL"/>
</dbReference>
<dbReference type="STRING" id="1123010.SAMN02745724_00806"/>
<feature type="transmembrane region" description="Helical" evidence="6">
    <location>
        <begin position="391"/>
        <end position="415"/>
    </location>
</feature>
<dbReference type="GO" id="GO:0005886">
    <property type="term" value="C:plasma membrane"/>
    <property type="evidence" value="ECO:0007669"/>
    <property type="project" value="UniProtKB-SubCell"/>
</dbReference>
<dbReference type="PANTHER" id="PTHR33406">
    <property type="entry name" value="MEMBRANE PROTEIN MJ1562-RELATED"/>
    <property type="match status" value="1"/>
</dbReference>
<dbReference type="GO" id="GO:0022857">
    <property type="term" value="F:transmembrane transporter activity"/>
    <property type="evidence" value="ECO:0007669"/>
    <property type="project" value="InterPro"/>
</dbReference>
<dbReference type="SUPFAM" id="SSF82866">
    <property type="entry name" value="Multidrug efflux transporter AcrB transmembrane domain"/>
    <property type="match status" value="2"/>
</dbReference>
<dbReference type="PROSITE" id="PS50156">
    <property type="entry name" value="SSD"/>
    <property type="match status" value="1"/>
</dbReference>
<dbReference type="InterPro" id="IPR000731">
    <property type="entry name" value="SSD"/>
</dbReference>
<evidence type="ECO:0000259" key="7">
    <source>
        <dbReference type="PROSITE" id="PS50156"/>
    </source>
</evidence>
<feature type="transmembrane region" description="Helical" evidence="6">
    <location>
        <begin position="680"/>
        <end position="698"/>
    </location>
</feature>
<dbReference type="InterPro" id="IPR001036">
    <property type="entry name" value="Acrflvin-R"/>
</dbReference>
<feature type="transmembrane region" description="Helical" evidence="6">
    <location>
        <begin position="731"/>
        <end position="752"/>
    </location>
</feature>
<evidence type="ECO:0000256" key="1">
    <source>
        <dbReference type="ARBA" id="ARBA00004651"/>
    </source>
</evidence>